<protein>
    <submittedName>
        <fullName evidence="2">Uncharacterized protein</fullName>
    </submittedName>
</protein>
<proteinExistence type="predicted"/>
<dbReference type="AlphaFoldDB" id="A0A8D9FCF4"/>
<evidence type="ECO:0000256" key="1">
    <source>
        <dbReference type="SAM" id="MobiDB-lite"/>
    </source>
</evidence>
<dbReference type="EMBL" id="HBUF01637445">
    <property type="protein sequence ID" value="CAG6784424.1"/>
    <property type="molecule type" value="Transcribed_RNA"/>
</dbReference>
<reference evidence="2" key="1">
    <citation type="submission" date="2021-05" db="EMBL/GenBank/DDBJ databases">
        <authorList>
            <person name="Alioto T."/>
            <person name="Alioto T."/>
            <person name="Gomez Garrido J."/>
        </authorList>
    </citation>
    <scope>NUCLEOTIDE SEQUENCE</scope>
</reference>
<feature type="region of interest" description="Disordered" evidence="1">
    <location>
        <begin position="83"/>
        <end position="103"/>
    </location>
</feature>
<name>A0A8D9FCF4_9HEMI</name>
<sequence>MLVKKDLVDIDKSFCNNKISFSFIMCLMQILFYEFDAPDLVLKDLIANDCHNGHPRSSLAFLNAIVNLPFDFFSERTIMTKVKKKKKTQPRQYPERSCQTATE</sequence>
<accession>A0A8D9FCF4</accession>
<organism evidence="2">
    <name type="scientific">Cacopsylla melanoneura</name>
    <dbReference type="NCBI Taxonomy" id="428564"/>
    <lineage>
        <taxon>Eukaryota</taxon>
        <taxon>Metazoa</taxon>
        <taxon>Ecdysozoa</taxon>
        <taxon>Arthropoda</taxon>
        <taxon>Hexapoda</taxon>
        <taxon>Insecta</taxon>
        <taxon>Pterygota</taxon>
        <taxon>Neoptera</taxon>
        <taxon>Paraneoptera</taxon>
        <taxon>Hemiptera</taxon>
        <taxon>Sternorrhyncha</taxon>
        <taxon>Psylloidea</taxon>
        <taxon>Psyllidae</taxon>
        <taxon>Psyllinae</taxon>
        <taxon>Cacopsylla</taxon>
    </lineage>
</organism>
<evidence type="ECO:0000313" key="2">
    <source>
        <dbReference type="EMBL" id="CAG6784424.1"/>
    </source>
</evidence>